<reference evidence="3" key="1">
    <citation type="submission" date="2016-10" db="EMBL/GenBank/DDBJ databases">
        <authorList>
            <person name="Varghese N."/>
            <person name="Submissions S."/>
        </authorList>
    </citation>
    <scope>NUCLEOTIDE SEQUENCE [LARGE SCALE GENOMIC DNA]</scope>
    <source>
        <strain evidence="3">IBRC-M 10760</strain>
    </source>
</reference>
<dbReference type="STRING" id="660518.SAMN05216218_107181"/>
<feature type="region of interest" description="Disordered" evidence="1">
    <location>
        <begin position="48"/>
        <end position="74"/>
    </location>
</feature>
<dbReference type="Proteomes" id="UP000199076">
    <property type="component" value="Unassembled WGS sequence"/>
</dbReference>
<accession>A0A1G7M943</accession>
<organism evidence="2 3">
    <name type="scientific">Halorientalis regularis</name>
    <dbReference type="NCBI Taxonomy" id="660518"/>
    <lineage>
        <taxon>Archaea</taxon>
        <taxon>Methanobacteriati</taxon>
        <taxon>Methanobacteriota</taxon>
        <taxon>Stenosarchaea group</taxon>
        <taxon>Halobacteria</taxon>
        <taxon>Halobacteriales</taxon>
        <taxon>Haloarculaceae</taxon>
        <taxon>Halorientalis</taxon>
    </lineage>
</organism>
<dbReference type="EMBL" id="FNBK01000007">
    <property type="protein sequence ID" value="SDF58288.1"/>
    <property type="molecule type" value="Genomic_DNA"/>
</dbReference>
<dbReference type="AlphaFoldDB" id="A0A1G7M943"/>
<protein>
    <submittedName>
        <fullName evidence="2">Uncharacterized protein</fullName>
    </submittedName>
</protein>
<dbReference type="RefSeq" id="WP_092691854.1">
    <property type="nucleotide sequence ID" value="NZ_FNBK01000007.1"/>
</dbReference>
<dbReference type="InterPro" id="IPR058463">
    <property type="entry name" value="DUF8150"/>
</dbReference>
<name>A0A1G7M943_9EURY</name>
<dbReference type="OrthoDB" id="210908at2157"/>
<proteinExistence type="predicted"/>
<evidence type="ECO:0000256" key="1">
    <source>
        <dbReference type="SAM" id="MobiDB-lite"/>
    </source>
</evidence>
<evidence type="ECO:0000313" key="2">
    <source>
        <dbReference type="EMBL" id="SDF58288.1"/>
    </source>
</evidence>
<gene>
    <name evidence="2" type="ORF">SAMN05216218_107181</name>
</gene>
<evidence type="ECO:0000313" key="3">
    <source>
        <dbReference type="Proteomes" id="UP000199076"/>
    </source>
</evidence>
<keyword evidence="3" id="KW-1185">Reference proteome</keyword>
<sequence length="74" mass="8862">MSNSKDLDRKHERNLADRREQIKRWAEYVRTHPDRDWSQQVNTLVNAQIQSARAQEDDRPSMDELRDSPLLDDN</sequence>
<feature type="compositionally biased region" description="Basic and acidic residues" evidence="1">
    <location>
        <begin position="54"/>
        <end position="74"/>
    </location>
</feature>
<dbReference type="Pfam" id="PF26477">
    <property type="entry name" value="DUF8150"/>
    <property type="match status" value="1"/>
</dbReference>